<accession>A0ABX0RG13</accession>
<name>A0ABX0RG13_9GAMM</name>
<evidence type="ECO:0000256" key="1">
    <source>
        <dbReference type="SAM" id="Phobius"/>
    </source>
</evidence>
<dbReference type="EMBL" id="VWXF01000004">
    <property type="protein sequence ID" value="NIF22379.1"/>
    <property type="molecule type" value="Genomic_DNA"/>
</dbReference>
<evidence type="ECO:0000313" key="2">
    <source>
        <dbReference type="EMBL" id="NIF22379.1"/>
    </source>
</evidence>
<comment type="caution">
    <text evidence="2">The sequence shown here is derived from an EMBL/GenBank/DDBJ whole genome shotgun (WGS) entry which is preliminary data.</text>
</comment>
<reference evidence="2 3" key="1">
    <citation type="journal article" date="2019" name="bioRxiv">
        <title>Bacteria contribute to plant secondary compound degradation in a generalist herbivore system.</title>
        <authorList>
            <person name="Francoeur C.B."/>
            <person name="Khadempour L."/>
            <person name="Moreira-Soto R.D."/>
            <person name="Gotting K."/>
            <person name="Book A.J."/>
            <person name="Pinto-Tomas A.A."/>
            <person name="Keefover-Ring K."/>
            <person name="Currie C.R."/>
        </authorList>
    </citation>
    <scope>NUCLEOTIDE SEQUENCE [LARGE SCALE GENOMIC DNA]</scope>
    <source>
        <strain evidence="2">Acro-835</strain>
    </source>
</reference>
<feature type="transmembrane region" description="Helical" evidence="1">
    <location>
        <begin position="28"/>
        <end position="46"/>
    </location>
</feature>
<keyword evidence="1" id="KW-0472">Membrane</keyword>
<evidence type="ECO:0000313" key="3">
    <source>
        <dbReference type="Proteomes" id="UP001515683"/>
    </source>
</evidence>
<organism evidence="2 3">
    <name type="scientific">Candidatus Pantoea multigeneris</name>
    <dbReference type="NCBI Taxonomy" id="2608357"/>
    <lineage>
        <taxon>Bacteria</taxon>
        <taxon>Pseudomonadati</taxon>
        <taxon>Pseudomonadota</taxon>
        <taxon>Gammaproteobacteria</taxon>
        <taxon>Enterobacterales</taxon>
        <taxon>Erwiniaceae</taxon>
        <taxon>Pantoea</taxon>
    </lineage>
</organism>
<keyword evidence="3" id="KW-1185">Reference proteome</keyword>
<keyword evidence="1" id="KW-1133">Transmembrane helix</keyword>
<gene>
    <name evidence="2" type="ORF">F3J40_12310</name>
</gene>
<sequence length="65" mass="7226">MGVILLLALLACIPAAIAKLKGHSFIAWWFYGVFLLVVALIHSLFLRKKPKNPEPVPVDMRGKVN</sequence>
<dbReference type="Proteomes" id="UP001515683">
    <property type="component" value="Unassembled WGS sequence"/>
</dbReference>
<keyword evidence="1" id="KW-0812">Transmembrane</keyword>
<proteinExistence type="predicted"/>
<dbReference type="RefSeq" id="WP_167014998.1">
    <property type="nucleotide sequence ID" value="NZ_VWXF01000004.1"/>
</dbReference>
<protein>
    <submittedName>
        <fullName evidence="2">Uncharacterized protein</fullName>
    </submittedName>
</protein>